<evidence type="ECO:0000313" key="8">
    <source>
        <dbReference type="EMBL" id="HEA87976.1"/>
    </source>
</evidence>
<protein>
    <submittedName>
        <fullName evidence="8">TonB-dependent receptor</fullName>
    </submittedName>
</protein>
<dbReference type="PANTHER" id="PTHR30069">
    <property type="entry name" value="TONB-DEPENDENT OUTER MEMBRANE RECEPTOR"/>
    <property type="match status" value="1"/>
</dbReference>
<dbReference type="InterPro" id="IPR039426">
    <property type="entry name" value="TonB-dep_rcpt-like"/>
</dbReference>
<name>A0A7C1NQG0_UNCW3</name>
<evidence type="ECO:0000259" key="7">
    <source>
        <dbReference type="Pfam" id="PF07715"/>
    </source>
</evidence>
<dbReference type="GO" id="GO:0015344">
    <property type="term" value="F:siderophore uptake transmembrane transporter activity"/>
    <property type="evidence" value="ECO:0007669"/>
    <property type="project" value="TreeGrafter"/>
</dbReference>
<organism evidence="8">
    <name type="scientific">candidate division WOR-3 bacterium</name>
    <dbReference type="NCBI Taxonomy" id="2052148"/>
    <lineage>
        <taxon>Bacteria</taxon>
        <taxon>Bacteria division WOR-3</taxon>
    </lineage>
</organism>
<evidence type="ECO:0000313" key="9">
    <source>
        <dbReference type="EMBL" id="HFJ53814.1"/>
    </source>
</evidence>
<dbReference type="Gene3D" id="2.60.40.1120">
    <property type="entry name" value="Carboxypeptidase-like, regulatory domain"/>
    <property type="match status" value="1"/>
</dbReference>
<evidence type="ECO:0000256" key="6">
    <source>
        <dbReference type="ARBA" id="ARBA00023237"/>
    </source>
</evidence>
<keyword evidence="5" id="KW-0472">Membrane</keyword>
<dbReference type="Pfam" id="PF07715">
    <property type="entry name" value="Plug"/>
    <property type="match status" value="1"/>
</dbReference>
<dbReference type="GO" id="GO:0009279">
    <property type="term" value="C:cell outer membrane"/>
    <property type="evidence" value="ECO:0007669"/>
    <property type="project" value="UniProtKB-SubCell"/>
</dbReference>
<feature type="domain" description="TonB-dependent receptor plug" evidence="7">
    <location>
        <begin position="117"/>
        <end position="221"/>
    </location>
</feature>
<evidence type="ECO:0000256" key="3">
    <source>
        <dbReference type="ARBA" id="ARBA00022452"/>
    </source>
</evidence>
<comment type="caution">
    <text evidence="8">The sequence shown here is derived from an EMBL/GenBank/DDBJ whole genome shotgun (WGS) entry which is preliminary data.</text>
</comment>
<keyword evidence="8" id="KW-0675">Receptor</keyword>
<dbReference type="Gene3D" id="2.40.170.20">
    <property type="entry name" value="TonB-dependent receptor, beta-barrel domain"/>
    <property type="match status" value="1"/>
</dbReference>
<keyword evidence="4" id="KW-0812">Transmembrane</keyword>
<comment type="subcellular location">
    <subcellularLocation>
        <location evidence="1">Cell outer membrane</location>
        <topology evidence="1">Multi-pass membrane protein</topology>
    </subcellularLocation>
</comment>
<dbReference type="EMBL" id="DSLG01000008">
    <property type="protein sequence ID" value="HEA87976.1"/>
    <property type="molecule type" value="Genomic_DNA"/>
</dbReference>
<evidence type="ECO:0000256" key="1">
    <source>
        <dbReference type="ARBA" id="ARBA00004571"/>
    </source>
</evidence>
<dbReference type="InterPro" id="IPR037066">
    <property type="entry name" value="Plug_dom_sf"/>
</dbReference>
<gene>
    <name evidence="8" type="ORF">ENP94_08260</name>
    <name evidence="9" type="ORF">ENS16_03905</name>
</gene>
<reference evidence="8" key="1">
    <citation type="journal article" date="2020" name="mSystems">
        <title>Genome- and Community-Level Interaction Insights into Carbon Utilization and Element Cycling Functions of Hydrothermarchaeota in Hydrothermal Sediment.</title>
        <authorList>
            <person name="Zhou Z."/>
            <person name="Liu Y."/>
            <person name="Xu W."/>
            <person name="Pan J."/>
            <person name="Luo Z.H."/>
            <person name="Li M."/>
        </authorList>
    </citation>
    <scope>NUCLEOTIDE SEQUENCE [LARGE SCALE GENOMIC DNA]</scope>
    <source>
        <strain evidence="8">SpSt-265</strain>
        <strain evidence="9">SpSt-465</strain>
    </source>
</reference>
<dbReference type="SUPFAM" id="SSF49464">
    <property type="entry name" value="Carboxypeptidase regulatory domain-like"/>
    <property type="match status" value="1"/>
</dbReference>
<evidence type="ECO:0000256" key="5">
    <source>
        <dbReference type="ARBA" id="ARBA00023136"/>
    </source>
</evidence>
<accession>A0A7C1NQG0</accession>
<keyword evidence="3" id="KW-1134">Transmembrane beta strand</keyword>
<proteinExistence type="predicted"/>
<evidence type="ECO:0000256" key="4">
    <source>
        <dbReference type="ARBA" id="ARBA00022692"/>
    </source>
</evidence>
<keyword evidence="2" id="KW-0813">Transport</keyword>
<dbReference type="GO" id="GO:0044718">
    <property type="term" value="P:siderophore transmembrane transport"/>
    <property type="evidence" value="ECO:0007669"/>
    <property type="project" value="TreeGrafter"/>
</dbReference>
<evidence type="ECO:0000256" key="2">
    <source>
        <dbReference type="ARBA" id="ARBA00022448"/>
    </source>
</evidence>
<dbReference type="Gene3D" id="2.170.130.10">
    <property type="entry name" value="TonB-dependent receptor, plug domain"/>
    <property type="match status" value="1"/>
</dbReference>
<dbReference type="AlphaFoldDB" id="A0A7C1NQG0"/>
<dbReference type="Pfam" id="PF13715">
    <property type="entry name" value="CarbopepD_reg_2"/>
    <property type="match status" value="1"/>
</dbReference>
<dbReference type="PANTHER" id="PTHR30069:SF57">
    <property type="entry name" value="TONB-DEPENDENT RECEPTOR"/>
    <property type="match status" value="1"/>
</dbReference>
<dbReference type="EMBL" id="DSTU01000004">
    <property type="protein sequence ID" value="HFJ53814.1"/>
    <property type="molecule type" value="Genomic_DNA"/>
</dbReference>
<dbReference type="InterPro" id="IPR036942">
    <property type="entry name" value="Beta-barrel_TonB_sf"/>
</dbReference>
<dbReference type="InterPro" id="IPR012910">
    <property type="entry name" value="Plug_dom"/>
</dbReference>
<keyword evidence="6" id="KW-0998">Cell outer membrane</keyword>
<dbReference type="InterPro" id="IPR008969">
    <property type="entry name" value="CarboxyPept-like_regulatory"/>
</dbReference>
<sequence>MRGLLLIVIALPAFAFHGAIRGRVVDEQNQPLAGAQIWLIGYGNGTATDTAGDYFLEVPMHGEFRVVYQFMGFKSETLTVSVAHGERVRCDVRLHPISLPVPVVESRERRQTVQTAATPVPTVVIPQSAAEQAGKSTVGEAAGMETGIQLQKRCSACEASEVSIQGLPGRFSLILLEGMPLFAGLASRYILDLVPVEMVDRLEVVKGASGALWGSDAVAGALNILLLQPARPLEARATYTRRSFGNDLAVQLGSARNSLGLSLMGAHSDREPVDQNQDGIAENTFYQRNLVLGNFNYYPGLIWRFNLGGSFGDEIRRSGAVVPDTEYMSNPLAEKIKTRRWDLWQRTVYTTEGNEFSCRIALSQQKETGTVEMQDYFSQEFNLFSDFSAEFPHLRSGISLLRQQVQDSRLFSQPAHEDNLGIWVAGREITFAFIPVAHEILPAVRFDLNSVYGTVISPYGAIKLFPSFGELNFSAGTGFRTPTVIFESMENLPGGFQYAIRRAPDLSRETGLSLQAGVGRRFISPELIADFRFNIFRHQVRNFITAELTGIDTFSRRAVFYYYNRNEPIYSTGIEVSTTLSVQNHTNFSLKGFVLRPEDHAHRPLPFVRQWGVGYNLNWKLPFWKVELNTTGELNGPMVIQTVMGGGMVVESESPVYPVFNLRLSRELGVVRFSLGINNIGDYYQLPRSHHEGRTEYYWGPVIGRELYAAVSIAL</sequence>
<dbReference type="SUPFAM" id="SSF56935">
    <property type="entry name" value="Porins"/>
    <property type="match status" value="1"/>
</dbReference>